<evidence type="ECO:0000313" key="1">
    <source>
        <dbReference type="EMBL" id="QRC90991.1"/>
    </source>
</evidence>
<organism evidence="1 2">
    <name type="scientific">Phaeosphaeria nodorum (strain SN15 / ATCC MYA-4574 / FGSC 10173)</name>
    <name type="common">Glume blotch fungus</name>
    <name type="synonym">Parastagonospora nodorum</name>
    <dbReference type="NCBI Taxonomy" id="321614"/>
    <lineage>
        <taxon>Eukaryota</taxon>
        <taxon>Fungi</taxon>
        <taxon>Dikarya</taxon>
        <taxon>Ascomycota</taxon>
        <taxon>Pezizomycotina</taxon>
        <taxon>Dothideomycetes</taxon>
        <taxon>Pleosporomycetidae</taxon>
        <taxon>Pleosporales</taxon>
        <taxon>Pleosporineae</taxon>
        <taxon>Phaeosphaeriaceae</taxon>
        <taxon>Parastagonospora</taxon>
    </lineage>
</organism>
<keyword evidence="2" id="KW-1185">Reference proteome</keyword>
<accession>A0A7U2HW98</accession>
<dbReference type="Proteomes" id="UP000663193">
    <property type="component" value="Chromosome 1"/>
</dbReference>
<reference evidence="2" key="1">
    <citation type="journal article" date="2021" name="BMC Genomics">
        <title>Chromosome-level genome assembly and manually-curated proteome of model necrotroph Parastagonospora nodorum Sn15 reveals a genome-wide trove of candidate effector homologs, and redundancy of virulence-related functions within an accessory chromosome.</title>
        <authorList>
            <person name="Bertazzoni S."/>
            <person name="Jones D.A.B."/>
            <person name="Phan H.T."/>
            <person name="Tan K.-C."/>
            <person name="Hane J.K."/>
        </authorList>
    </citation>
    <scope>NUCLEOTIDE SEQUENCE [LARGE SCALE GENOMIC DNA]</scope>
    <source>
        <strain evidence="2">SN15 / ATCC MYA-4574 / FGSC 10173)</strain>
    </source>
</reference>
<evidence type="ECO:0000313" key="2">
    <source>
        <dbReference type="Proteomes" id="UP000663193"/>
    </source>
</evidence>
<dbReference type="EMBL" id="CP069023">
    <property type="protein sequence ID" value="QRC90991.1"/>
    <property type="molecule type" value="Genomic_DNA"/>
</dbReference>
<protein>
    <submittedName>
        <fullName evidence="1">Uncharacterized protein</fullName>
    </submittedName>
</protein>
<dbReference type="AlphaFoldDB" id="A0A7U2HW98"/>
<name>A0A7U2HW98_PHANO</name>
<proteinExistence type="predicted"/>
<gene>
    <name evidence="1" type="ORF">JI435_426250</name>
</gene>
<sequence length="153" mass="17199">MFFFSSICKSFGDGPNRSLTDDCLRAKHEAGSTWRPVGHQRVAVKMAEWRALQLDLPCDAPAVSTSVTLLSLDSSTATLSKNRPKPSSRLRQHNLLRFRSRNAVATQETWALPCNTMPRQRAPIKEDYTKWSPYRCMILYGLSTPGDRLSGIV</sequence>
<dbReference type="VEuPathDB" id="FungiDB:JI435_426250"/>